<dbReference type="OrthoDB" id="9795355at2"/>
<evidence type="ECO:0000313" key="5">
    <source>
        <dbReference type="Proteomes" id="UP000199031"/>
    </source>
</evidence>
<comment type="cofactor">
    <cofactor evidence="1">
        <name>Ca(2+)</name>
        <dbReference type="ChEBI" id="CHEBI:29108"/>
    </cofactor>
</comment>
<protein>
    <submittedName>
        <fullName evidence="4">Galactose mutarotase</fullName>
    </submittedName>
</protein>
<dbReference type="InterPro" id="IPR037481">
    <property type="entry name" value="LacX"/>
</dbReference>
<proteinExistence type="predicted"/>
<dbReference type="GO" id="GO:0016853">
    <property type="term" value="F:isomerase activity"/>
    <property type="evidence" value="ECO:0007669"/>
    <property type="project" value="InterPro"/>
</dbReference>
<dbReference type="GO" id="GO:0030246">
    <property type="term" value="F:carbohydrate binding"/>
    <property type="evidence" value="ECO:0007669"/>
    <property type="project" value="InterPro"/>
</dbReference>
<dbReference type="PANTHER" id="PTHR11122:SF13">
    <property type="entry name" value="GLUCOSE-6-PHOSPHATE 1-EPIMERASE"/>
    <property type="match status" value="1"/>
</dbReference>
<dbReference type="InterPro" id="IPR008183">
    <property type="entry name" value="Aldose_1/G6P_1-epimerase"/>
</dbReference>
<dbReference type="InterPro" id="IPR011013">
    <property type="entry name" value="Gal_mutarotase_sf_dom"/>
</dbReference>
<name>A0A1I5RE96_9BACT</name>
<sequence length="286" mass="32453">MVQLQNNKLSVIISEKGAELQSLQLNNIEYLWQADAAFWGKHSPVLFPIVGELKDGKYIFNDKEYKLSRHGFARDKMFEVTSSSQTQAVFSLKSDEATLSLYPFPFIFNIIYAIDDASLSCTYQVTNTGNGDMYFSVGGHPAFKVPLNDQLQYTDYFLLFNSDAVLNRYLLHQGLTGDETEKIILNNKTLPLKASLFYEDAIVLKHIGSDQVKLFSDKDEHGLNFNFKGFPYFGIWAAKDAPFVCLEPWCGIADNIHHNHQLTTKEGINILAAGKAWEHTWSVELF</sequence>
<dbReference type="EMBL" id="FOXQ01000001">
    <property type="protein sequence ID" value="SFP56700.1"/>
    <property type="molecule type" value="Genomic_DNA"/>
</dbReference>
<dbReference type="Pfam" id="PF01263">
    <property type="entry name" value="Aldose_epim"/>
    <property type="match status" value="1"/>
</dbReference>
<organism evidence="4 5">
    <name type="scientific">Parafilimonas terrae</name>
    <dbReference type="NCBI Taxonomy" id="1465490"/>
    <lineage>
        <taxon>Bacteria</taxon>
        <taxon>Pseudomonadati</taxon>
        <taxon>Bacteroidota</taxon>
        <taxon>Chitinophagia</taxon>
        <taxon>Chitinophagales</taxon>
        <taxon>Chitinophagaceae</taxon>
        <taxon>Parafilimonas</taxon>
    </lineage>
</organism>
<dbReference type="InterPro" id="IPR014718">
    <property type="entry name" value="GH-type_carb-bd"/>
</dbReference>
<evidence type="ECO:0000256" key="1">
    <source>
        <dbReference type="ARBA" id="ARBA00001913"/>
    </source>
</evidence>
<dbReference type="STRING" id="1465490.SAMN05444277_101204"/>
<evidence type="ECO:0000256" key="2">
    <source>
        <dbReference type="ARBA" id="ARBA00011245"/>
    </source>
</evidence>
<dbReference type="SUPFAM" id="SSF74650">
    <property type="entry name" value="Galactose mutarotase-like"/>
    <property type="match status" value="1"/>
</dbReference>
<keyword evidence="3" id="KW-0106">Calcium</keyword>
<dbReference type="GO" id="GO:0005975">
    <property type="term" value="P:carbohydrate metabolic process"/>
    <property type="evidence" value="ECO:0007669"/>
    <property type="project" value="InterPro"/>
</dbReference>
<evidence type="ECO:0000256" key="3">
    <source>
        <dbReference type="ARBA" id="ARBA00022837"/>
    </source>
</evidence>
<comment type="subunit">
    <text evidence="2">Monomer.</text>
</comment>
<reference evidence="4 5" key="1">
    <citation type="submission" date="2016-10" db="EMBL/GenBank/DDBJ databases">
        <authorList>
            <person name="de Groot N.N."/>
        </authorList>
    </citation>
    <scope>NUCLEOTIDE SEQUENCE [LARGE SCALE GENOMIC DNA]</scope>
    <source>
        <strain evidence="4 5">DSM 28286</strain>
    </source>
</reference>
<dbReference type="CDD" id="cd09024">
    <property type="entry name" value="Aldose_epim_lacX"/>
    <property type="match status" value="1"/>
</dbReference>
<keyword evidence="5" id="KW-1185">Reference proteome</keyword>
<dbReference type="Proteomes" id="UP000199031">
    <property type="component" value="Unassembled WGS sequence"/>
</dbReference>
<evidence type="ECO:0000313" key="4">
    <source>
        <dbReference type="EMBL" id="SFP56700.1"/>
    </source>
</evidence>
<dbReference type="RefSeq" id="WP_090653607.1">
    <property type="nucleotide sequence ID" value="NZ_FOXQ01000001.1"/>
</dbReference>
<gene>
    <name evidence="4" type="ORF">SAMN05444277_101204</name>
</gene>
<dbReference type="PANTHER" id="PTHR11122">
    <property type="entry name" value="APOSPORY-ASSOCIATED PROTEIN C-RELATED"/>
    <property type="match status" value="1"/>
</dbReference>
<dbReference type="AlphaFoldDB" id="A0A1I5RE96"/>
<dbReference type="Gene3D" id="2.70.98.10">
    <property type="match status" value="1"/>
</dbReference>
<accession>A0A1I5RE96</accession>